<dbReference type="KEGG" id="aro:B0909_10435"/>
<dbReference type="Gene3D" id="1.10.10.10">
    <property type="entry name" value="Winged helix-like DNA-binding domain superfamily/Winged helix DNA-binding domain"/>
    <property type="match status" value="1"/>
</dbReference>
<dbReference type="GO" id="GO:0003677">
    <property type="term" value="F:DNA binding"/>
    <property type="evidence" value="ECO:0007669"/>
    <property type="project" value="InterPro"/>
</dbReference>
<comment type="caution">
    <text evidence="2">The sequence shown here is derived from an EMBL/GenBank/DDBJ whole genome shotgun (WGS) entry which is preliminary data.</text>
</comment>
<evidence type="ECO:0000313" key="2">
    <source>
        <dbReference type="EMBL" id="CAD0210263.1"/>
    </source>
</evidence>
<dbReference type="InterPro" id="IPR000792">
    <property type="entry name" value="Tscrpt_reg_LuxR_C"/>
</dbReference>
<reference evidence="2 3" key="1">
    <citation type="submission" date="2020-06" db="EMBL/GenBank/DDBJ databases">
        <authorList>
            <person name="De Coninck B."/>
            <person name="Ibrahim H."/>
        </authorList>
    </citation>
    <scope>NUCLEOTIDE SEQUENCE [LARGE SCALE GENOMIC DNA]</scope>
    <source>
        <strain evidence="2">Ag_rhizogenes_K599</strain>
    </source>
</reference>
<dbReference type="SMART" id="SM00421">
    <property type="entry name" value="HTH_LUXR"/>
    <property type="match status" value="1"/>
</dbReference>
<evidence type="ECO:0000313" key="3">
    <source>
        <dbReference type="Proteomes" id="UP000528185"/>
    </source>
</evidence>
<protein>
    <recommendedName>
        <fullName evidence="1">HTH luxR-type domain-containing protein</fullName>
    </recommendedName>
</protein>
<dbReference type="RefSeq" id="WP_065114913.1">
    <property type="nucleotide sequence ID" value="NZ_CAICSX020000001.1"/>
</dbReference>
<dbReference type="GO" id="GO:0006355">
    <property type="term" value="P:regulation of DNA-templated transcription"/>
    <property type="evidence" value="ECO:0007669"/>
    <property type="project" value="InterPro"/>
</dbReference>
<accession>A0AAN2DBM9</accession>
<dbReference type="EMBL" id="CAICSX020000001">
    <property type="protein sequence ID" value="CAD0210263.1"/>
    <property type="molecule type" value="Genomic_DNA"/>
</dbReference>
<organism evidence="2 3">
    <name type="scientific">Rhizobium rhizogenes</name>
    <name type="common">Agrobacterium rhizogenes</name>
    <dbReference type="NCBI Taxonomy" id="359"/>
    <lineage>
        <taxon>Bacteria</taxon>
        <taxon>Pseudomonadati</taxon>
        <taxon>Pseudomonadota</taxon>
        <taxon>Alphaproteobacteria</taxon>
        <taxon>Hyphomicrobiales</taxon>
        <taxon>Rhizobiaceae</taxon>
        <taxon>Rhizobium/Agrobacterium group</taxon>
        <taxon>Rhizobium</taxon>
    </lineage>
</organism>
<evidence type="ECO:0000259" key="1">
    <source>
        <dbReference type="SMART" id="SM00421"/>
    </source>
</evidence>
<proteinExistence type="predicted"/>
<sequence length="210" mass="22537">MDAWISAGADTDGADIICASVADYLAPDMILTVTGTAATDPLDWTLSLIRGYEVPSGLADILPAGTDLPFRHLLDRQFTLGTMVAGRQRAIAQARPEIESVDGCLSNVRMFGDRIILPSRNTGRHGSWCVSLVRIRCLLPTTKPAPEPDIAELAILQLLREGYTARDIGVRIGLSPRTVEHKLEKLKAAFGARSVAHLATLSIASAIGPR</sequence>
<dbReference type="InterPro" id="IPR036388">
    <property type="entry name" value="WH-like_DNA-bd_sf"/>
</dbReference>
<dbReference type="InterPro" id="IPR016032">
    <property type="entry name" value="Sig_transdc_resp-reg_C-effctor"/>
</dbReference>
<gene>
    <name evidence="2" type="ORF">AGRHK599_LOCUS278</name>
</gene>
<dbReference type="SUPFAM" id="SSF46894">
    <property type="entry name" value="C-terminal effector domain of the bipartite response regulators"/>
    <property type="match status" value="1"/>
</dbReference>
<feature type="domain" description="HTH luxR-type" evidence="1">
    <location>
        <begin position="145"/>
        <end position="202"/>
    </location>
</feature>
<dbReference type="AlphaFoldDB" id="A0AAN2DBM9"/>
<dbReference type="Proteomes" id="UP000528185">
    <property type="component" value="Unassembled WGS sequence"/>
</dbReference>
<name>A0AAN2DBM9_RHIRH</name>